<gene>
    <name evidence="2" type="ORF">TELCIR_18716</name>
</gene>
<dbReference type="AlphaFoldDB" id="A0A2G9TPJ1"/>
<protein>
    <submittedName>
        <fullName evidence="2">Oxidoreductase, short chain dehydrogenase/reductase family protein</fullName>
    </submittedName>
</protein>
<feature type="non-terminal residue" evidence="2">
    <location>
        <position position="146"/>
    </location>
</feature>
<dbReference type="SUPFAM" id="SSF51735">
    <property type="entry name" value="NAD(P)-binding Rossmann-fold domains"/>
    <property type="match status" value="1"/>
</dbReference>
<evidence type="ECO:0000313" key="3">
    <source>
        <dbReference type="Proteomes" id="UP000230423"/>
    </source>
</evidence>
<dbReference type="Pfam" id="PF00106">
    <property type="entry name" value="adh_short"/>
    <property type="match status" value="2"/>
</dbReference>
<dbReference type="InterPro" id="IPR036291">
    <property type="entry name" value="NAD(P)-bd_dom_sf"/>
</dbReference>
<evidence type="ECO:0000256" key="1">
    <source>
        <dbReference type="ARBA" id="ARBA00023002"/>
    </source>
</evidence>
<evidence type="ECO:0000313" key="2">
    <source>
        <dbReference type="EMBL" id="PIO59808.1"/>
    </source>
</evidence>
<proteinExistence type="predicted"/>
<dbReference type="PRINTS" id="PR00080">
    <property type="entry name" value="SDRFAMILY"/>
</dbReference>
<dbReference type="InterPro" id="IPR002347">
    <property type="entry name" value="SDR_fam"/>
</dbReference>
<feature type="non-terminal residue" evidence="2">
    <location>
        <position position="1"/>
    </location>
</feature>
<dbReference type="InterPro" id="IPR020904">
    <property type="entry name" value="Sc_DH/Rdtase_CS"/>
</dbReference>
<keyword evidence="3" id="KW-1185">Reference proteome</keyword>
<keyword evidence="1" id="KW-0560">Oxidoreductase</keyword>
<dbReference type="GO" id="GO:0016491">
    <property type="term" value="F:oxidoreductase activity"/>
    <property type="evidence" value="ECO:0007669"/>
    <property type="project" value="UniProtKB-KW"/>
</dbReference>
<dbReference type="PROSITE" id="PS00061">
    <property type="entry name" value="ADH_SHORT"/>
    <property type="match status" value="1"/>
</dbReference>
<accession>A0A2G9TPJ1</accession>
<dbReference type="PRINTS" id="PR00081">
    <property type="entry name" value="GDHRDH"/>
</dbReference>
<sequence>NMVGRFQGKVVIVTGSSNGIGRATAILFAEEGAKVTIAGRDERALAVNNAGGTAPSNTLTQGFDQSMEAYDYVMNLNTRVVLALTKRALPHLIASKGEIVMVSSIAGLPLAAPGFPYYSMSKGALDQLTRALAAKYILEGVRVNSV</sequence>
<dbReference type="PANTHER" id="PTHR44115">
    <property type="entry name" value="PROTEIN CBG09704"/>
    <property type="match status" value="1"/>
</dbReference>
<dbReference type="Gene3D" id="3.40.50.720">
    <property type="entry name" value="NAD(P)-binding Rossmann-like Domain"/>
    <property type="match status" value="2"/>
</dbReference>
<dbReference type="EMBL" id="KZ356879">
    <property type="protein sequence ID" value="PIO59808.1"/>
    <property type="molecule type" value="Genomic_DNA"/>
</dbReference>
<name>A0A2G9TPJ1_TELCI</name>
<dbReference type="Proteomes" id="UP000230423">
    <property type="component" value="Unassembled WGS sequence"/>
</dbReference>
<reference evidence="2 3" key="1">
    <citation type="submission" date="2015-09" db="EMBL/GenBank/DDBJ databases">
        <title>Draft genome of the parasitic nematode Teladorsagia circumcincta isolate WARC Sus (inbred).</title>
        <authorList>
            <person name="Mitreva M."/>
        </authorList>
    </citation>
    <scope>NUCLEOTIDE SEQUENCE [LARGE SCALE GENOMIC DNA]</scope>
    <source>
        <strain evidence="2 3">S</strain>
    </source>
</reference>
<dbReference type="OrthoDB" id="47007at2759"/>
<dbReference type="PANTHER" id="PTHR44115:SF4">
    <property type="entry name" value="OXIDOREDUCTASE"/>
    <property type="match status" value="1"/>
</dbReference>
<organism evidence="2 3">
    <name type="scientific">Teladorsagia circumcincta</name>
    <name type="common">Brown stomach worm</name>
    <name type="synonym">Ostertagia circumcincta</name>
    <dbReference type="NCBI Taxonomy" id="45464"/>
    <lineage>
        <taxon>Eukaryota</taxon>
        <taxon>Metazoa</taxon>
        <taxon>Ecdysozoa</taxon>
        <taxon>Nematoda</taxon>
        <taxon>Chromadorea</taxon>
        <taxon>Rhabditida</taxon>
        <taxon>Rhabditina</taxon>
        <taxon>Rhabditomorpha</taxon>
        <taxon>Strongyloidea</taxon>
        <taxon>Trichostrongylidae</taxon>
        <taxon>Teladorsagia</taxon>
    </lineage>
</organism>